<protein>
    <recommendedName>
        <fullName evidence="2">CSD domain-containing protein</fullName>
    </recommendedName>
</protein>
<dbReference type="GO" id="GO:0003676">
    <property type="term" value="F:nucleic acid binding"/>
    <property type="evidence" value="ECO:0007669"/>
    <property type="project" value="InterPro"/>
</dbReference>
<name>A0A7S0ZPV5_NOCSC</name>
<feature type="compositionally biased region" description="Polar residues" evidence="1">
    <location>
        <begin position="227"/>
        <end position="243"/>
    </location>
</feature>
<evidence type="ECO:0000256" key="1">
    <source>
        <dbReference type="SAM" id="MobiDB-lite"/>
    </source>
</evidence>
<dbReference type="SMART" id="SM00357">
    <property type="entry name" value="CSP"/>
    <property type="match status" value="1"/>
</dbReference>
<feature type="region of interest" description="Disordered" evidence="1">
    <location>
        <begin position="197"/>
        <end position="251"/>
    </location>
</feature>
<feature type="compositionally biased region" description="Low complexity" evidence="1">
    <location>
        <begin position="206"/>
        <end position="223"/>
    </location>
</feature>
<dbReference type="EMBL" id="HBFQ01004206">
    <property type="protein sequence ID" value="CAD8828583.1"/>
    <property type="molecule type" value="Transcribed_RNA"/>
</dbReference>
<dbReference type="Pfam" id="PF00313">
    <property type="entry name" value="CSD"/>
    <property type="match status" value="1"/>
</dbReference>
<evidence type="ECO:0000313" key="3">
    <source>
        <dbReference type="EMBL" id="CAD8828583.1"/>
    </source>
</evidence>
<dbReference type="InterPro" id="IPR002059">
    <property type="entry name" value="CSP_DNA-bd"/>
</dbReference>
<sequence length="428" mass="45121">MSAAVGMAVSSGADPHGTAATAAAVATAHGHDGASNGELAATQANEAHIQALQAQSQAGEAQAAPGWGQAAQAAQVSWTQQTQAAQVAQSWPPDVAQSWGGQLPLGLDQSAWNRQDAVWSPLPQGASGQWCQPTAAQFAQGAQGWSAQDASSSWAGYQPAQASQAAQACWSQQAAQAPSPNDQSPWQGLDAWGQVQQAPTAQTWNPASQQWSAPAQAAWGQPAETAPCQSWGQPSPARTTQSHFPGGQAIPGISENRYEGVVISVLREKGFGFIRCPDLKAAFPNNDVFLHRNQMGNLKQGDAVSFQCFFNRSNKPQATEIQQIPMPPELSVLLAESQTRSAPGQFHQEAATPLEGPPQEVEIPDDVVQAVLGEADAFLEEVKRQAGDVHVEVRGNSKGRLLRIHGPAVNTTLAACILLHRIDELTCL</sequence>
<proteinExistence type="predicted"/>
<dbReference type="CDD" id="cd04458">
    <property type="entry name" value="CSP_CDS"/>
    <property type="match status" value="1"/>
</dbReference>
<dbReference type="InterPro" id="IPR011129">
    <property type="entry name" value="CSD"/>
</dbReference>
<evidence type="ECO:0000259" key="2">
    <source>
        <dbReference type="PROSITE" id="PS51857"/>
    </source>
</evidence>
<dbReference type="PROSITE" id="PS51857">
    <property type="entry name" value="CSD_2"/>
    <property type="match status" value="1"/>
</dbReference>
<gene>
    <name evidence="3" type="ORF">NSCI0253_LOCUS2929</name>
</gene>
<dbReference type="AlphaFoldDB" id="A0A7S0ZPV5"/>
<feature type="region of interest" description="Disordered" evidence="1">
    <location>
        <begin position="169"/>
        <end position="188"/>
    </location>
</feature>
<accession>A0A7S0ZPV5</accession>
<dbReference type="InterPro" id="IPR012340">
    <property type="entry name" value="NA-bd_OB-fold"/>
</dbReference>
<dbReference type="Gene3D" id="2.40.50.140">
    <property type="entry name" value="Nucleic acid-binding proteins"/>
    <property type="match status" value="1"/>
</dbReference>
<feature type="compositionally biased region" description="Low complexity" evidence="1">
    <location>
        <begin position="169"/>
        <end position="185"/>
    </location>
</feature>
<reference evidence="3" key="1">
    <citation type="submission" date="2021-01" db="EMBL/GenBank/DDBJ databases">
        <authorList>
            <person name="Corre E."/>
            <person name="Pelletier E."/>
            <person name="Niang G."/>
            <person name="Scheremetjew M."/>
            <person name="Finn R."/>
            <person name="Kale V."/>
            <person name="Holt S."/>
            <person name="Cochrane G."/>
            <person name="Meng A."/>
            <person name="Brown T."/>
            <person name="Cohen L."/>
        </authorList>
    </citation>
    <scope>NUCLEOTIDE SEQUENCE</scope>
</reference>
<feature type="domain" description="CSD" evidence="2">
    <location>
        <begin position="257"/>
        <end position="323"/>
    </location>
</feature>
<organism evidence="3">
    <name type="scientific">Noctiluca scintillans</name>
    <name type="common">Sea sparkle</name>
    <name type="synonym">Red tide dinoflagellate</name>
    <dbReference type="NCBI Taxonomy" id="2966"/>
    <lineage>
        <taxon>Eukaryota</taxon>
        <taxon>Sar</taxon>
        <taxon>Alveolata</taxon>
        <taxon>Dinophyceae</taxon>
        <taxon>Noctilucales</taxon>
        <taxon>Noctilucaceae</taxon>
        <taxon>Noctiluca</taxon>
    </lineage>
</organism>
<dbReference type="SUPFAM" id="SSF50249">
    <property type="entry name" value="Nucleic acid-binding proteins"/>
    <property type="match status" value="1"/>
</dbReference>